<feature type="transmembrane region" description="Helical" evidence="6">
    <location>
        <begin position="143"/>
        <end position="162"/>
    </location>
</feature>
<feature type="transmembrane region" description="Helical" evidence="6">
    <location>
        <begin position="174"/>
        <end position="193"/>
    </location>
</feature>
<feature type="transmembrane region" description="Helical" evidence="6">
    <location>
        <begin position="118"/>
        <end position="136"/>
    </location>
</feature>
<feature type="transmembrane region" description="Helical" evidence="6">
    <location>
        <begin position="95"/>
        <end position="112"/>
    </location>
</feature>
<dbReference type="PANTHER" id="PTHR22911:SF6">
    <property type="entry name" value="SOLUTE CARRIER FAMILY 35 MEMBER G1"/>
    <property type="match status" value="1"/>
</dbReference>
<keyword evidence="4 6" id="KW-1133">Transmembrane helix</keyword>
<accession>A0A944GT85</accession>
<feature type="transmembrane region" description="Helical" evidence="6">
    <location>
        <begin position="239"/>
        <end position="257"/>
    </location>
</feature>
<feature type="transmembrane region" description="Helical" evidence="6">
    <location>
        <begin position="21"/>
        <end position="44"/>
    </location>
</feature>
<evidence type="ECO:0000256" key="1">
    <source>
        <dbReference type="ARBA" id="ARBA00004141"/>
    </source>
</evidence>
<comment type="similarity">
    <text evidence="2">Belongs to the drug/metabolite transporter (DMT) superfamily. 10 TMS drug/metabolite exporter (DME) (TC 2.A.7.3) family.</text>
</comment>
<evidence type="ECO:0000313" key="8">
    <source>
        <dbReference type="EMBL" id="MBS8260241.1"/>
    </source>
</evidence>
<name>A0A944GT85_9HYPH</name>
<reference evidence="8" key="2">
    <citation type="journal article" date="2021" name="Microorganisms">
        <title>Bacterial Dimethylsulfoniopropionate Biosynthesis in the East China Sea.</title>
        <authorList>
            <person name="Liu J."/>
            <person name="Zhang Y."/>
            <person name="Liu J."/>
            <person name="Zhong H."/>
            <person name="Williams B.T."/>
            <person name="Zheng Y."/>
            <person name="Curson A.R.J."/>
            <person name="Sun C."/>
            <person name="Sun H."/>
            <person name="Song D."/>
            <person name="Wagner Mackenzie B."/>
            <person name="Bermejo Martinez A."/>
            <person name="Todd J.D."/>
            <person name="Zhang X.H."/>
        </authorList>
    </citation>
    <scope>NUCLEOTIDE SEQUENCE</scope>
    <source>
        <strain evidence="8">AESS21</strain>
    </source>
</reference>
<feature type="domain" description="EamA" evidence="7">
    <location>
        <begin position="174"/>
        <end position="311"/>
    </location>
</feature>
<feature type="transmembrane region" description="Helical" evidence="6">
    <location>
        <begin position="294"/>
        <end position="312"/>
    </location>
</feature>
<feature type="transmembrane region" description="Helical" evidence="6">
    <location>
        <begin position="64"/>
        <end position="83"/>
    </location>
</feature>
<gene>
    <name evidence="8" type="ORF">DYI23_08435</name>
</gene>
<dbReference type="AlphaFoldDB" id="A0A944GT85"/>
<evidence type="ECO:0000259" key="7">
    <source>
        <dbReference type="Pfam" id="PF00892"/>
    </source>
</evidence>
<reference evidence="8" key="1">
    <citation type="submission" date="2018-08" db="EMBL/GenBank/DDBJ databases">
        <authorList>
            <person name="Jin W."/>
            <person name="Wang H."/>
            <person name="Yang Y."/>
            <person name="Li M."/>
            <person name="Liu J."/>
        </authorList>
    </citation>
    <scope>NUCLEOTIDE SEQUENCE</scope>
    <source>
        <strain evidence="8">AESS21</strain>
    </source>
</reference>
<dbReference type="Pfam" id="PF00892">
    <property type="entry name" value="EamA"/>
    <property type="match status" value="2"/>
</dbReference>
<comment type="caution">
    <text evidence="8">The sequence shown here is derived from an EMBL/GenBank/DDBJ whole genome shotgun (WGS) entry which is preliminary data.</text>
</comment>
<feature type="transmembrane region" description="Helical" evidence="6">
    <location>
        <begin position="205"/>
        <end position="227"/>
    </location>
</feature>
<evidence type="ECO:0000256" key="4">
    <source>
        <dbReference type="ARBA" id="ARBA00022989"/>
    </source>
</evidence>
<feature type="transmembrane region" description="Helical" evidence="6">
    <location>
        <begin position="269"/>
        <end position="288"/>
    </location>
</feature>
<dbReference type="Proteomes" id="UP000705379">
    <property type="component" value="Unassembled WGS sequence"/>
</dbReference>
<organism evidence="8 9">
    <name type="scientific">Roseibium polysiphoniae</name>
    <dbReference type="NCBI Taxonomy" id="2571221"/>
    <lineage>
        <taxon>Bacteria</taxon>
        <taxon>Pseudomonadati</taxon>
        <taxon>Pseudomonadota</taxon>
        <taxon>Alphaproteobacteria</taxon>
        <taxon>Hyphomicrobiales</taxon>
        <taxon>Stappiaceae</taxon>
        <taxon>Roseibium</taxon>
    </lineage>
</organism>
<protein>
    <submittedName>
        <fullName evidence="8">DMT family transporter</fullName>
    </submittedName>
</protein>
<dbReference type="PANTHER" id="PTHR22911">
    <property type="entry name" value="ACYL-MALONYL CONDENSING ENZYME-RELATED"/>
    <property type="match status" value="1"/>
</dbReference>
<keyword evidence="5 6" id="KW-0472">Membrane</keyword>
<dbReference type="SUPFAM" id="SSF103481">
    <property type="entry name" value="Multidrug resistance efflux transporter EmrE"/>
    <property type="match status" value="2"/>
</dbReference>
<evidence type="ECO:0000256" key="6">
    <source>
        <dbReference type="SAM" id="Phobius"/>
    </source>
</evidence>
<comment type="subcellular location">
    <subcellularLocation>
        <location evidence="1">Membrane</location>
        <topology evidence="1">Multi-pass membrane protein</topology>
    </subcellularLocation>
</comment>
<evidence type="ECO:0000313" key="9">
    <source>
        <dbReference type="Proteomes" id="UP000705379"/>
    </source>
</evidence>
<feature type="domain" description="EamA" evidence="7">
    <location>
        <begin position="26"/>
        <end position="159"/>
    </location>
</feature>
<sequence length="333" mass="35362">MALSSAASKSSDAPASAGLTRVAPLLGISLKLASTLVFSIMVVALKVASETIPIGEIVFARNFFGMWPVLIMVAFRGELVIAFRTSRPLSHMGRSAVGIAAMIFAFTSFSLLPLPDATAIGFATPLIVVVLAWAVLGEQVRVYRWSAVGVGLLGILIILSPHLGEGEFGDSQTIGAMCGAMAALFAAMAMIFVRKLCESERTSTIVTWFSGSATVLSFVTIPLGWLIPSQAWVMPDLETFGLLLLVGLSGGVGQILLTQSYRFADASTIAPFDYANMIWAVALGYFLFAEIPVPEVLAGAAIVIAAGVFVIYREHRLGLDRTKNRRASTPSRA</sequence>
<evidence type="ECO:0000256" key="5">
    <source>
        <dbReference type="ARBA" id="ARBA00023136"/>
    </source>
</evidence>
<keyword evidence="3 6" id="KW-0812">Transmembrane</keyword>
<evidence type="ECO:0000256" key="2">
    <source>
        <dbReference type="ARBA" id="ARBA00009853"/>
    </source>
</evidence>
<dbReference type="InterPro" id="IPR037185">
    <property type="entry name" value="EmrE-like"/>
</dbReference>
<proteinExistence type="inferred from homology"/>
<dbReference type="EMBL" id="QTKU01000002">
    <property type="protein sequence ID" value="MBS8260241.1"/>
    <property type="molecule type" value="Genomic_DNA"/>
</dbReference>
<dbReference type="RefSeq" id="WP_213215829.1">
    <property type="nucleotide sequence ID" value="NZ_QTKU01000002.1"/>
</dbReference>
<dbReference type="GO" id="GO:0016020">
    <property type="term" value="C:membrane"/>
    <property type="evidence" value="ECO:0007669"/>
    <property type="project" value="UniProtKB-SubCell"/>
</dbReference>
<evidence type="ECO:0000256" key="3">
    <source>
        <dbReference type="ARBA" id="ARBA00022692"/>
    </source>
</evidence>
<dbReference type="InterPro" id="IPR000620">
    <property type="entry name" value="EamA_dom"/>
</dbReference>